<evidence type="ECO:0000313" key="7">
    <source>
        <dbReference type="EMBL" id="GAP82649.1"/>
    </source>
</evidence>
<feature type="region of interest" description="Disordered" evidence="5">
    <location>
        <begin position="388"/>
        <end position="407"/>
    </location>
</feature>
<dbReference type="GO" id="GO:0016020">
    <property type="term" value="C:membrane"/>
    <property type="evidence" value="ECO:0007669"/>
    <property type="project" value="UniProtKB-SubCell"/>
</dbReference>
<feature type="transmembrane region" description="Helical" evidence="6">
    <location>
        <begin position="170"/>
        <end position="195"/>
    </location>
</feature>
<accession>A0A1S7UHK2</accession>
<dbReference type="Pfam" id="PF03619">
    <property type="entry name" value="Solute_trans_a"/>
    <property type="match status" value="1"/>
</dbReference>
<evidence type="ECO:0000256" key="1">
    <source>
        <dbReference type="ARBA" id="ARBA00004141"/>
    </source>
</evidence>
<gene>
    <name evidence="7" type="ORF">SAMD00023353_0101830</name>
</gene>
<dbReference type="OMA" id="HAIYFQV"/>
<feature type="transmembrane region" description="Helical" evidence="6">
    <location>
        <begin position="288"/>
        <end position="310"/>
    </location>
</feature>
<dbReference type="STRING" id="77044.A0A1S7UHK2"/>
<feature type="region of interest" description="Disordered" evidence="5">
    <location>
        <begin position="500"/>
        <end position="538"/>
    </location>
</feature>
<feature type="transmembrane region" description="Helical" evidence="6">
    <location>
        <begin position="73"/>
        <end position="92"/>
    </location>
</feature>
<feature type="transmembrane region" description="Helical" evidence="6">
    <location>
        <begin position="34"/>
        <end position="53"/>
    </location>
</feature>
<dbReference type="SMART" id="SM01417">
    <property type="entry name" value="Solute_trans_a"/>
    <property type="match status" value="1"/>
</dbReference>
<evidence type="ECO:0000256" key="5">
    <source>
        <dbReference type="SAM" id="MobiDB-lite"/>
    </source>
</evidence>
<evidence type="ECO:0000256" key="6">
    <source>
        <dbReference type="SAM" id="Phobius"/>
    </source>
</evidence>
<evidence type="ECO:0000256" key="4">
    <source>
        <dbReference type="ARBA" id="ARBA00023136"/>
    </source>
</evidence>
<evidence type="ECO:0000313" key="8">
    <source>
        <dbReference type="Proteomes" id="UP000054516"/>
    </source>
</evidence>
<dbReference type="Proteomes" id="UP000054516">
    <property type="component" value="Unassembled WGS sequence"/>
</dbReference>
<keyword evidence="8" id="KW-1185">Reference proteome</keyword>
<dbReference type="PANTHER" id="PTHR23423">
    <property type="entry name" value="ORGANIC SOLUTE TRANSPORTER-RELATED"/>
    <property type="match status" value="1"/>
</dbReference>
<evidence type="ECO:0000256" key="2">
    <source>
        <dbReference type="ARBA" id="ARBA00022692"/>
    </source>
</evidence>
<feature type="transmembrane region" description="Helical" evidence="6">
    <location>
        <begin position="207"/>
        <end position="228"/>
    </location>
</feature>
<feature type="transmembrane region" description="Helical" evidence="6">
    <location>
        <begin position="248"/>
        <end position="268"/>
    </location>
</feature>
<keyword evidence="2 6" id="KW-0812">Transmembrane</keyword>
<protein>
    <submittedName>
        <fullName evidence="7">Putative duf300 domain-containing protein</fullName>
    </submittedName>
</protein>
<name>A0A1S7UHK2_ROSNE</name>
<organism evidence="7">
    <name type="scientific">Rosellinia necatrix</name>
    <name type="common">White root-rot fungus</name>
    <dbReference type="NCBI Taxonomy" id="77044"/>
    <lineage>
        <taxon>Eukaryota</taxon>
        <taxon>Fungi</taxon>
        <taxon>Dikarya</taxon>
        <taxon>Ascomycota</taxon>
        <taxon>Pezizomycotina</taxon>
        <taxon>Sordariomycetes</taxon>
        <taxon>Xylariomycetidae</taxon>
        <taxon>Xylariales</taxon>
        <taxon>Xylariaceae</taxon>
        <taxon>Rosellinia</taxon>
    </lineage>
</organism>
<keyword evidence="4 6" id="KW-0472">Membrane</keyword>
<dbReference type="InterPro" id="IPR005178">
    <property type="entry name" value="Ostalpha/TMEM184C"/>
</dbReference>
<proteinExistence type="predicted"/>
<reference evidence="7" key="1">
    <citation type="submission" date="2016-03" db="EMBL/GenBank/DDBJ databases">
        <title>Draft genome sequence of Rosellinia necatrix.</title>
        <authorList>
            <person name="Kanematsu S."/>
        </authorList>
    </citation>
    <scope>NUCLEOTIDE SEQUENCE [LARGE SCALE GENOMIC DNA]</scope>
    <source>
        <strain evidence="7">W97</strain>
    </source>
</reference>
<evidence type="ECO:0000256" key="3">
    <source>
        <dbReference type="ARBA" id="ARBA00022989"/>
    </source>
</evidence>
<dbReference type="OrthoDB" id="5348404at2759"/>
<comment type="subcellular location">
    <subcellularLocation>
        <location evidence="1">Membrane</location>
        <topology evidence="1">Multi-pass membrane protein</topology>
    </subcellularLocation>
</comment>
<sequence>MGSDFWNTTCNSTLENIRIGSEEKLVGNFTFHELALIVAGGSTIVAYIVSFYLMWQHALNYTKPREQKHIIRILFMVPIYATSSFLSLWFYWHAIYYQVISEAYEAFAIASFFALMCHLVAPDLHEQKQFFRQMQPVKPWILPLNWFAKCCGGERGCWRTPKSGLTWFNIIWIGVYHYCFIRVAMTIVAVVTQYFDRYCESSNSPVFAHVWVIVIEAIAVTIAMYCLLQYYTQFRQPLAEHKLGLKVLAIKLVVFLSFWQTIAISLATSSTFQLVSPNEKLAYPDLKVGIPSLLLCIEMALFAILHLWSFPYAQYKEGAKTSYYPSPNPSIGIPPRENEHRSKMGGFAGLRAFGDALNVWDIVKAFGRGIRWLFVGVKSRHEDPSYQLKADTSYPMPGNSDGKSTDHLPIASQFRRSTFGLPNAPGDLMPEESAGLIANAQPNPGSAYGRQADPYQYSTLDAQPYGENATNYSRYDDRGDIGTAAPQLYAYDEGVPQHGPEARVAARTGTAAPAQNPRNSTQVKVGNALWGHQDPRSG</sequence>
<keyword evidence="3 6" id="KW-1133">Transmembrane helix</keyword>
<feature type="transmembrane region" description="Helical" evidence="6">
    <location>
        <begin position="104"/>
        <end position="124"/>
    </location>
</feature>
<dbReference type="EMBL" id="DF977446">
    <property type="protein sequence ID" value="GAP82649.1"/>
    <property type="molecule type" value="Genomic_DNA"/>
</dbReference>
<dbReference type="AlphaFoldDB" id="A0A1S7UHK2"/>